<keyword evidence="1" id="KW-0732">Signal</keyword>
<dbReference type="EMBL" id="RBCJ01000001">
    <property type="protein sequence ID" value="RKN82911.1"/>
    <property type="molecule type" value="Genomic_DNA"/>
</dbReference>
<keyword evidence="3" id="KW-1185">Reference proteome</keyword>
<organism evidence="2 3">
    <name type="scientific">Ulvibacterium marinum</name>
    <dbReference type="NCBI Taxonomy" id="2419782"/>
    <lineage>
        <taxon>Bacteria</taxon>
        <taxon>Pseudomonadati</taxon>
        <taxon>Bacteroidota</taxon>
        <taxon>Flavobacteriia</taxon>
        <taxon>Flavobacteriales</taxon>
        <taxon>Flavobacteriaceae</taxon>
        <taxon>Ulvibacterium</taxon>
    </lineage>
</organism>
<feature type="signal peptide" evidence="1">
    <location>
        <begin position="1"/>
        <end position="20"/>
    </location>
</feature>
<dbReference type="Gene3D" id="1.25.40.10">
    <property type="entry name" value="Tetratricopeptide repeat domain"/>
    <property type="match status" value="1"/>
</dbReference>
<dbReference type="RefSeq" id="WP_120710118.1">
    <property type="nucleotide sequence ID" value="NZ_RBCJ01000001.1"/>
</dbReference>
<feature type="chain" id="PRO_5017225654" evidence="1">
    <location>
        <begin position="21"/>
        <end position="368"/>
    </location>
</feature>
<sequence length="368" mass="41824">MKTKQLITFLLILCTLGLKAQISFPADGNKKASVSEFIGITEVKIKYSRPGVKGREGKIWGKLVHYGFADLGYGTSKAAPWRAGANENTTIEFSTDVLIEDQPLEKGKYGFFIAMGPEKATLVFSKFNTAWGSFYYKEKDDALRVEVPVEKLDESVEWLKYEFNDQTKNSAEVSLQWEKVKVPFTVSVDLHKIQVETFRREVDSGIFYRYWQNLHMAANYCLVNNINLEEALSWADRSINSYFGESNFKTLSTYAGLLGKLDRQKEADSIMQKALPMGTAQDLFSYGIGLNKMEQHEEALKISKSNYDQNPEDVYAHLGMVSGHYHIGDKKKALKFCESAKEKTTNQMFLSYIEGLIKDINEGNEIFK</sequence>
<dbReference type="SUPFAM" id="SSF81901">
    <property type="entry name" value="HCP-like"/>
    <property type="match status" value="1"/>
</dbReference>
<name>A0A3B0CDG8_9FLAO</name>
<dbReference type="AlphaFoldDB" id="A0A3B0CDG8"/>
<comment type="caution">
    <text evidence="2">The sequence shown here is derived from an EMBL/GenBank/DDBJ whole genome shotgun (WGS) entry which is preliminary data.</text>
</comment>
<evidence type="ECO:0000313" key="2">
    <source>
        <dbReference type="EMBL" id="RKN82911.1"/>
    </source>
</evidence>
<dbReference type="OrthoDB" id="187854at2"/>
<dbReference type="Pfam" id="PF11138">
    <property type="entry name" value="DUF2911"/>
    <property type="match status" value="1"/>
</dbReference>
<dbReference type="InterPro" id="IPR021314">
    <property type="entry name" value="DUF2911"/>
</dbReference>
<protein>
    <submittedName>
        <fullName evidence="2">DUF2911 domain-containing protein</fullName>
    </submittedName>
</protein>
<dbReference type="Proteomes" id="UP000276603">
    <property type="component" value="Unassembled WGS sequence"/>
</dbReference>
<gene>
    <name evidence="2" type="ORF">D7Z94_03455</name>
</gene>
<evidence type="ECO:0000256" key="1">
    <source>
        <dbReference type="SAM" id="SignalP"/>
    </source>
</evidence>
<reference evidence="2 3" key="1">
    <citation type="submission" date="2018-10" db="EMBL/GenBank/DDBJ databases">
        <title>Ulvibacterium marinum gen. nov., sp. nov., a novel marine bacterium of the family Flavobacteriaceae, isolated from a culture of the green alga Ulva prolifera.</title>
        <authorList>
            <person name="Zhang Z."/>
        </authorList>
    </citation>
    <scope>NUCLEOTIDE SEQUENCE [LARGE SCALE GENOMIC DNA]</scope>
    <source>
        <strain evidence="2 3">CCMM003</strain>
    </source>
</reference>
<evidence type="ECO:0000313" key="3">
    <source>
        <dbReference type="Proteomes" id="UP000276603"/>
    </source>
</evidence>
<proteinExistence type="predicted"/>
<accession>A0A3B0CDG8</accession>
<dbReference type="InterPro" id="IPR011990">
    <property type="entry name" value="TPR-like_helical_dom_sf"/>
</dbReference>